<organism evidence="4 5">
    <name type="scientific">Arthroderma otae (strain ATCC MYA-4605 / CBS 113480)</name>
    <name type="common">Microsporum canis</name>
    <dbReference type="NCBI Taxonomy" id="554155"/>
    <lineage>
        <taxon>Eukaryota</taxon>
        <taxon>Fungi</taxon>
        <taxon>Dikarya</taxon>
        <taxon>Ascomycota</taxon>
        <taxon>Pezizomycotina</taxon>
        <taxon>Eurotiomycetes</taxon>
        <taxon>Eurotiomycetidae</taxon>
        <taxon>Onygenales</taxon>
        <taxon>Arthrodermataceae</taxon>
        <taxon>Microsporum</taxon>
    </lineage>
</organism>
<name>C5FCW6_ARTOC</name>
<dbReference type="VEuPathDB" id="FungiDB:MCYG_00538"/>
<dbReference type="GO" id="GO:0005634">
    <property type="term" value="C:nucleus"/>
    <property type="evidence" value="ECO:0007669"/>
    <property type="project" value="TreeGrafter"/>
</dbReference>
<dbReference type="Proteomes" id="UP000002035">
    <property type="component" value="Unassembled WGS sequence"/>
</dbReference>
<evidence type="ECO:0000313" key="5">
    <source>
        <dbReference type="Proteomes" id="UP000002035"/>
    </source>
</evidence>
<keyword evidence="5" id="KW-1185">Reference proteome</keyword>
<keyword evidence="1" id="KW-0833">Ubl conjugation pathway</keyword>
<accession>C5FCW6</accession>
<dbReference type="GO" id="GO:0005829">
    <property type="term" value="C:cytosol"/>
    <property type="evidence" value="ECO:0007669"/>
    <property type="project" value="TreeGrafter"/>
</dbReference>
<dbReference type="Gene3D" id="3.90.70.10">
    <property type="entry name" value="Cysteine proteinases"/>
    <property type="match status" value="1"/>
</dbReference>
<evidence type="ECO:0000313" key="4">
    <source>
        <dbReference type="EMBL" id="EEQ27650.1"/>
    </source>
</evidence>
<dbReference type="InterPro" id="IPR028889">
    <property type="entry name" value="USP"/>
</dbReference>
<dbReference type="Pfam" id="PF22486">
    <property type="entry name" value="MATH_2"/>
    <property type="match status" value="1"/>
</dbReference>
<dbReference type="PROSITE" id="PS50144">
    <property type="entry name" value="MATH"/>
    <property type="match status" value="1"/>
</dbReference>
<dbReference type="Pfam" id="PF12436">
    <property type="entry name" value="USP7_ICP0_bdg"/>
    <property type="match status" value="1"/>
</dbReference>
<gene>
    <name evidence="4" type="ORF">MCYG_00538</name>
</gene>
<protein>
    <submittedName>
        <fullName evidence="4">Ubiquitin carboxyl-terminal hydrolase 5</fullName>
    </submittedName>
</protein>
<feature type="domain" description="USP" evidence="3">
    <location>
        <begin position="198"/>
        <end position="516"/>
    </location>
</feature>
<dbReference type="Gene3D" id="2.60.210.10">
    <property type="entry name" value="Apoptosis, Tumor Necrosis Factor Receptor Associated Protein 2, Chain A"/>
    <property type="match status" value="1"/>
</dbReference>
<dbReference type="GO" id="GO:0031647">
    <property type="term" value="P:regulation of protein stability"/>
    <property type="evidence" value="ECO:0007669"/>
    <property type="project" value="TreeGrafter"/>
</dbReference>
<dbReference type="OMA" id="SNAHYYT"/>
<sequence length="812" mass="92451">MATTNLALRPAVSAPTSKTPAYNYAAMMAELLPHSNELESQEETHNTWTIEDWGSLQKKELGKPFQCGSGSWQILLYPQGNNVDKVSIYFQRYIDTSLPLKDWHACIQFALVLWDPKNPSKYVSHAAAHRFNADEPDWGFTRFCERKKESTALEGANSPFLGTDGVKITAYVRVIKDPSGLLWHNFNKYDSKSVTGMVGMKNLGATDYLSCVIQNLYHIALFRKTIYQAPTAIVEPTDKAWALQRVFCSLQKESSAVSPAKLTDSFGWRAMQLFEPQDAQEFLTLLLDSVAERLKITPCRDAFKNLFTIKSRTNYSCVKVACKWFMEEESMHIRLNVRKCRTLIDSFKDYTSSELIKNYMTGGIVGEQDVTRHTSFDHLPSVLPIYLNRVEFDIKANVLRKLTDYHEFPEEIDMSKYLSDETDRSELWNYILFGVVVHASGRSNAHYYTFIRPKPEGHFYKFDDDRVTLATMKEAMNDNFGVSDTKTQAPIKVLEPYYTANKYQEKTATMLIYIRKSEANIILADVLQSDIPERIHPSPFTPQQQDNLMELYSSSLIKEGAEAINAQKKELKAHSTAGSDMSIRLFSVNDFHNYRGFDLMPSASSDSKPASPLSYDRIPENMLVQALITTVTSDLNIPGKDIRIWPFITRQNGTIRPIGPPLDPQITMGNAKKMHYPRLTREIQLWVESDGCLYGSRDNPNSSLVFLKYFDIIKQEITGYCPIYITPDDKPNDLSPTICKVMEWESSTPISYFEEIKPTLIEKMDGKKTMKLLEIGTGDIICFQRSLTSTDRLPEGTAYDNARDFYSSGLMG</sequence>
<dbReference type="InterPro" id="IPR002083">
    <property type="entry name" value="MATH/TRAF_dom"/>
</dbReference>
<dbReference type="RefSeq" id="XP_002850434.1">
    <property type="nucleotide sequence ID" value="XM_002850388.1"/>
</dbReference>
<dbReference type="InterPro" id="IPR001394">
    <property type="entry name" value="Peptidase_C19_UCH"/>
</dbReference>
<dbReference type="GeneID" id="9225658"/>
<evidence type="ECO:0000256" key="1">
    <source>
        <dbReference type="ARBA" id="ARBA00022786"/>
    </source>
</evidence>
<dbReference type="GO" id="GO:0016579">
    <property type="term" value="P:protein deubiquitination"/>
    <property type="evidence" value="ECO:0007669"/>
    <property type="project" value="InterPro"/>
</dbReference>
<dbReference type="InterPro" id="IPR038765">
    <property type="entry name" value="Papain-like_cys_pep_sf"/>
</dbReference>
<keyword evidence="4" id="KW-0378">Hydrolase</keyword>
<dbReference type="STRING" id="554155.C5FCW6"/>
<dbReference type="PROSITE" id="PS50235">
    <property type="entry name" value="USP_3"/>
    <property type="match status" value="1"/>
</dbReference>
<proteinExistence type="predicted"/>
<dbReference type="InterPro" id="IPR050164">
    <property type="entry name" value="Peptidase_C19"/>
</dbReference>
<evidence type="ECO:0000259" key="3">
    <source>
        <dbReference type="PROSITE" id="PS50235"/>
    </source>
</evidence>
<dbReference type="Pfam" id="PF00443">
    <property type="entry name" value="UCH"/>
    <property type="match status" value="1"/>
</dbReference>
<dbReference type="PANTHER" id="PTHR24006:SF644">
    <property type="entry name" value="UBIQUITIN CARBOXYL-TERMINAL HYDROLASE 7"/>
    <property type="match status" value="1"/>
</dbReference>
<evidence type="ECO:0000259" key="2">
    <source>
        <dbReference type="PROSITE" id="PS50144"/>
    </source>
</evidence>
<dbReference type="PANTHER" id="PTHR24006">
    <property type="entry name" value="UBIQUITIN CARBOXYL-TERMINAL HYDROLASE"/>
    <property type="match status" value="1"/>
</dbReference>
<dbReference type="OrthoDB" id="289038at2759"/>
<dbReference type="GO" id="GO:0004843">
    <property type="term" value="F:cysteine-type deubiquitinase activity"/>
    <property type="evidence" value="ECO:0007669"/>
    <property type="project" value="InterPro"/>
</dbReference>
<dbReference type="eggNOG" id="KOG1863">
    <property type="taxonomic scope" value="Eukaryota"/>
</dbReference>
<dbReference type="SUPFAM" id="SSF54001">
    <property type="entry name" value="Cysteine proteinases"/>
    <property type="match status" value="1"/>
</dbReference>
<dbReference type="AlphaFoldDB" id="C5FCW6"/>
<dbReference type="InterPro" id="IPR008974">
    <property type="entry name" value="TRAF-like"/>
</dbReference>
<dbReference type="InterPro" id="IPR024729">
    <property type="entry name" value="USP7_ICP0-binding_dom"/>
</dbReference>
<reference evidence="5" key="1">
    <citation type="journal article" date="2012" name="MBio">
        <title>Comparative genome analysis of Trichophyton rubrum and related dermatophytes reveals candidate genes involved in infection.</title>
        <authorList>
            <person name="Martinez D.A."/>
            <person name="Oliver B.G."/>
            <person name="Graeser Y."/>
            <person name="Goldberg J.M."/>
            <person name="Li W."/>
            <person name="Martinez-Rossi N.M."/>
            <person name="Monod M."/>
            <person name="Shelest E."/>
            <person name="Barton R.C."/>
            <person name="Birch E."/>
            <person name="Brakhage A.A."/>
            <person name="Chen Z."/>
            <person name="Gurr S.J."/>
            <person name="Heiman D."/>
            <person name="Heitman J."/>
            <person name="Kosti I."/>
            <person name="Rossi A."/>
            <person name="Saif S."/>
            <person name="Samalova M."/>
            <person name="Saunders C.W."/>
            <person name="Shea T."/>
            <person name="Summerbell R.C."/>
            <person name="Xu J."/>
            <person name="Young S."/>
            <person name="Zeng Q."/>
            <person name="Birren B.W."/>
            <person name="Cuomo C.A."/>
            <person name="White T.C."/>
        </authorList>
    </citation>
    <scope>NUCLEOTIDE SEQUENCE [LARGE SCALE GENOMIC DNA]</scope>
    <source>
        <strain evidence="5">ATCC MYA-4605 / CBS 113480</strain>
    </source>
</reference>
<dbReference type="SUPFAM" id="SSF49599">
    <property type="entry name" value="TRAF domain-like"/>
    <property type="match status" value="1"/>
</dbReference>
<dbReference type="EMBL" id="DS995701">
    <property type="protein sequence ID" value="EEQ27650.1"/>
    <property type="molecule type" value="Genomic_DNA"/>
</dbReference>
<feature type="domain" description="MATH" evidence="2">
    <location>
        <begin position="43"/>
        <end position="172"/>
    </location>
</feature>
<dbReference type="Gene3D" id="3.10.20.90">
    <property type="entry name" value="Phosphatidylinositol 3-kinase Catalytic Subunit, Chain A, domain 1"/>
    <property type="match status" value="1"/>
</dbReference>
<dbReference type="HOGENOM" id="CLU_003532_2_0_1"/>